<dbReference type="EMBL" id="BARV01015913">
    <property type="protein sequence ID" value="GAI20940.1"/>
    <property type="molecule type" value="Genomic_DNA"/>
</dbReference>
<dbReference type="AlphaFoldDB" id="X1N249"/>
<name>X1N249_9ZZZZ</name>
<gene>
    <name evidence="1" type="ORF">S06H3_27432</name>
</gene>
<proteinExistence type="predicted"/>
<reference evidence="1" key="1">
    <citation type="journal article" date="2014" name="Front. Microbiol.">
        <title>High frequency of phylogenetically diverse reductive dehalogenase-homologous genes in deep subseafloor sedimentary metagenomes.</title>
        <authorList>
            <person name="Kawai M."/>
            <person name="Futagami T."/>
            <person name="Toyoda A."/>
            <person name="Takaki Y."/>
            <person name="Nishi S."/>
            <person name="Hori S."/>
            <person name="Arai W."/>
            <person name="Tsubouchi T."/>
            <person name="Morono Y."/>
            <person name="Uchiyama I."/>
            <person name="Ito T."/>
            <person name="Fujiyama A."/>
            <person name="Inagaki F."/>
            <person name="Takami H."/>
        </authorList>
    </citation>
    <scope>NUCLEOTIDE SEQUENCE</scope>
    <source>
        <strain evidence="1">Expedition CK06-06</strain>
    </source>
</reference>
<organism evidence="1">
    <name type="scientific">marine sediment metagenome</name>
    <dbReference type="NCBI Taxonomy" id="412755"/>
    <lineage>
        <taxon>unclassified sequences</taxon>
        <taxon>metagenomes</taxon>
        <taxon>ecological metagenomes</taxon>
    </lineage>
</organism>
<protein>
    <submittedName>
        <fullName evidence="1">Uncharacterized protein</fullName>
    </submittedName>
</protein>
<feature type="non-terminal residue" evidence="1">
    <location>
        <position position="1"/>
    </location>
</feature>
<evidence type="ECO:0000313" key="1">
    <source>
        <dbReference type="EMBL" id="GAI20940.1"/>
    </source>
</evidence>
<sequence length="35" mass="3791">DMIRIAGMNAAFTNLTSDLQLGQIPSQNVRTNATK</sequence>
<accession>X1N249</accession>
<comment type="caution">
    <text evidence="1">The sequence shown here is derived from an EMBL/GenBank/DDBJ whole genome shotgun (WGS) entry which is preliminary data.</text>
</comment>